<keyword evidence="6" id="KW-1185">Reference proteome</keyword>
<protein>
    <submittedName>
        <fullName evidence="5">Sad1-interacting factor 3</fullName>
    </submittedName>
</protein>
<keyword evidence="3" id="KW-1133">Transmembrane helix</keyword>
<dbReference type="InterPro" id="IPR051624">
    <property type="entry name" value="RMD1/Sad1-interacting"/>
</dbReference>
<dbReference type="OMA" id="NERCQVF"/>
<dbReference type="Proteomes" id="UP000092993">
    <property type="component" value="Unassembled WGS sequence"/>
</dbReference>
<dbReference type="OrthoDB" id="18302at2759"/>
<accession>A0A1C7LUL5</accession>
<name>A0A1C7LUL5_GRIFR</name>
<feature type="transmembrane region" description="Helical" evidence="3">
    <location>
        <begin position="544"/>
        <end position="569"/>
    </location>
</feature>
<proteinExistence type="inferred from homology"/>
<feature type="compositionally biased region" description="Polar residues" evidence="2">
    <location>
        <begin position="75"/>
        <end position="87"/>
    </location>
</feature>
<feature type="region of interest" description="Disordered" evidence="2">
    <location>
        <begin position="304"/>
        <end position="334"/>
    </location>
</feature>
<evidence type="ECO:0000313" key="6">
    <source>
        <dbReference type="Proteomes" id="UP000092993"/>
    </source>
</evidence>
<feature type="compositionally biased region" description="Low complexity" evidence="2">
    <location>
        <begin position="95"/>
        <end position="105"/>
    </location>
</feature>
<dbReference type="InterPro" id="IPR003734">
    <property type="entry name" value="DUF155"/>
</dbReference>
<dbReference type="Pfam" id="PF02582">
    <property type="entry name" value="DUF155"/>
    <property type="match status" value="1"/>
</dbReference>
<keyword evidence="3" id="KW-0472">Membrane</keyword>
<dbReference type="AlphaFoldDB" id="A0A1C7LUL5"/>
<keyword evidence="3" id="KW-0812">Transmembrane</keyword>
<dbReference type="EMBL" id="LUGG01000023">
    <property type="protein sequence ID" value="OBZ67896.1"/>
    <property type="molecule type" value="Genomic_DNA"/>
</dbReference>
<reference evidence="5 6" key="1">
    <citation type="submission" date="2016-03" db="EMBL/GenBank/DDBJ databases">
        <title>Whole genome sequencing of Grifola frondosa 9006-11.</title>
        <authorList>
            <person name="Min B."/>
            <person name="Park H."/>
            <person name="Kim J.-G."/>
            <person name="Cho H."/>
            <person name="Oh Y.-L."/>
            <person name="Kong W.-S."/>
            <person name="Choi I.-G."/>
        </authorList>
    </citation>
    <scope>NUCLEOTIDE SEQUENCE [LARGE SCALE GENOMIC DNA]</scope>
    <source>
        <strain evidence="5 6">9006-11</strain>
    </source>
</reference>
<evidence type="ECO:0000256" key="2">
    <source>
        <dbReference type="SAM" id="MobiDB-lite"/>
    </source>
</evidence>
<feature type="region of interest" description="Disordered" evidence="2">
    <location>
        <begin position="75"/>
        <end position="187"/>
    </location>
</feature>
<evidence type="ECO:0000259" key="4">
    <source>
        <dbReference type="Pfam" id="PF02582"/>
    </source>
</evidence>
<evidence type="ECO:0000313" key="5">
    <source>
        <dbReference type="EMBL" id="OBZ67896.1"/>
    </source>
</evidence>
<gene>
    <name evidence="5" type="primary">sif3</name>
    <name evidence="5" type="ORF">A0H81_12492</name>
</gene>
<comment type="caution">
    <text evidence="5">The sequence shown here is derived from an EMBL/GenBank/DDBJ whole genome shotgun (WGS) entry which is preliminary data.</text>
</comment>
<dbReference type="PANTHER" id="PTHR16255:SF4">
    <property type="entry name" value="SPORULATION PROTEIN RMD8"/>
    <property type="match status" value="1"/>
</dbReference>
<comment type="similarity">
    <text evidence="1">Belongs to the RMD1/sif2 family.</text>
</comment>
<evidence type="ECO:0000256" key="3">
    <source>
        <dbReference type="SAM" id="Phobius"/>
    </source>
</evidence>
<sequence>MIRLEESVFDVAVVAQHGNVFTKTRRARGMSDPVDRTPRLLKSRTNSRRDIFFSDLHNLGAVTLRHRSTVLSSITMSNPPASRSSAVPSLHSRPSRSISTITTRPPGRRPSVSGVALTGTINPVTGAPKAQRSSKTTQKLVLLPSAPQTKPLPPESGDEPLHGYETDRGIREQKSAGERMSKEQRESAGYRRITAYCVAQGFRMKLLANFLKREHNVHPRMFDEAMYTMYHLPLLPGYSPGSNIRSSAPPVSPGAEDPSSGLSEAEEDGYQGTYFSSVAPPLASEIEGYIPSTSPMVATTELPEAAQAVPQESQERTPEQEQPRKQRRKLSRASQSSHEFAEAIFFAYGVVVFFGMSDAQEHGIIEDLDAAGIMERPLSEDDWEVEACHYTHDPNIAFPRIYNDFFTFKTHSHLLQLSVAHALAQSTLLAHYETHAHRILSSPRTMSIPQQLASTGVLALSRKDALRLTGRLFTLRRDVNLVSNVLDVPELFWDEASLKALYDAVREYMEIGPRVQVLNEKLAVAEDLLGAIHDHLNNNAMDRITWIIIWLIVAACLVEVGEVIARLVVHATMESGSTPAVASSVAASLSALSREEALAILERIAGSGQGP</sequence>
<evidence type="ECO:0000256" key="1">
    <source>
        <dbReference type="ARBA" id="ARBA00008306"/>
    </source>
</evidence>
<feature type="domain" description="DUF155" evidence="4">
    <location>
        <begin position="344"/>
        <end position="519"/>
    </location>
</feature>
<feature type="region of interest" description="Disordered" evidence="2">
    <location>
        <begin position="243"/>
        <end position="267"/>
    </location>
</feature>
<dbReference type="GO" id="GO:0005739">
    <property type="term" value="C:mitochondrion"/>
    <property type="evidence" value="ECO:0007669"/>
    <property type="project" value="UniProtKB-ARBA"/>
</dbReference>
<dbReference type="PANTHER" id="PTHR16255">
    <property type="entry name" value="REQUIRED FOR MEIOTIC NUCLEAR DIVISION PROTEIN 1 HOMOLOG"/>
    <property type="match status" value="1"/>
</dbReference>
<feature type="compositionally biased region" description="Basic and acidic residues" evidence="2">
    <location>
        <begin position="159"/>
        <end position="187"/>
    </location>
</feature>
<organism evidence="5 6">
    <name type="scientific">Grifola frondosa</name>
    <name type="common">Maitake</name>
    <name type="synonym">Polyporus frondosus</name>
    <dbReference type="NCBI Taxonomy" id="5627"/>
    <lineage>
        <taxon>Eukaryota</taxon>
        <taxon>Fungi</taxon>
        <taxon>Dikarya</taxon>
        <taxon>Basidiomycota</taxon>
        <taxon>Agaricomycotina</taxon>
        <taxon>Agaricomycetes</taxon>
        <taxon>Polyporales</taxon>
        <taxon>Grifolaceae</taxon>
        <taxon>Grifola</taxon>
    </lineage>
</organism>
<feature type="compositionally biased region" description="Basic and acidic residues" evidence="2">
    <location>
        <begin position="313"/>
        <end position="324"/>
    </location>
</feature>